<evidence type="ECO:0000313" key="2">
    <source>
        <dbReference type="EMBL" id="KAL2782624.1"/>
    </source>
</evidence>
<sequence length="326" mass="36128">MASGAIQATEPSSDQDTSGSEDSEAEEEENEVEEEEEDKLALPATPARQPSKPRRRLRELASIGSSDFETLQNNSDEAGAIYYNARETYKDAQHTVRLVEAARKYMEMRHDGPVTSDAEEALDEAMISADFPLEISLQLYANKKDVVRKVLGGATRETFKTTVIQLFEHAFGAVGYTITKCMATYKHSSGRGGTRAHDLDDISEAETEELLDLVEVARNRHSTGHMVVSFAVYIEFDPTEAARAATAAATGEALRPGRWCDIMLAQPKNPVYPSKLRDNGVICPHQLALTRRTIPSRHTKSTRSPLPARRLYDFNGPFHRMATISP</sequence>
<feature type="compositionally biased region" description="Polar residues" evidence="1">
    <location>
        <begin position="9"/>
        <end position="18"/>
    </location>
</feature>
<proteinExistence type="predicted"/>
<feature type="region of interest" description="Disordered" evidence="1">
    <location>
        <begin position="1"/>
        <end position="56"/>
    </location>
</feature>
<name>A0ABR4FHB2_9EURO</name>
<accession>A0ABR4FHB2</accession>
<gene>
    <name evidence="2" type="ORF">BJX66DRAFT_345669</name>
</gene>
<protein>
    <submittedName>
        <fullName evidence="2">Uncharacterized protein</fullName>
    </submittedName>
</protein>
<organism evidence="2 3">
    <name type="scientific">Aspergillus keveii</name>
    <dbReference type="NCBI Taxonomy" id="714993"/>
    <lineage>
        <taxon>Eukaryota</taxon>
        <taxon>Fungi</taxon>
        <taxon>Dikarya</taxon>
        <taxon>Ascomycota</taxon>
        <taxon>Pezizomycotina</taxon>
        <taxon>Eurotiomycetes</taxon>
        <taxon>Eurotiomycetidae</taxon>
        <taxon>Eurotiales</taxon>
        <taxon>Aspergillaceae</taxon>
        <taxon>Aspergillus</taxon>
        <taxon>Aspergillus subgen. Nidulantes</taxon>
    </lineage>
</organism>
<evidence type="ECO:0000256" key="1">
    <source>
        <dbReference type="SAM" id="MobiDB-lite"/>
    </source>
</evidence>
<feature type="compositionally biased region" description="Acidic residues" evidence="1">
    <location>
        <begin position="19"/>
        <end position="38"/>
    </location>
</feature>
<evidence type="ECO:0000313" key="3">
    <source>
        <dbReference type="Proteomes" id="UP001610563"/>
    </source>
</evidence>
<keyword evidence="3" id="KW-1185">Reference proteome</keyword>
<comment type="caution">
    <text evidence="2">The sequence shown here is derived from an EMBL/GenBank/DDBJ whole genome shotgun (WGS) entry which is preliminary data.</text>
</comment>
<reference evidence="2 3" key="1">
    <citation type="submission" date="2024-07" db="EMBL/GenBank/DDBJ databases">
        <title>Section-level genome sequencing and comparative genomics of Aspergillus sections Usti and Cavernicolus.</title>
        <authorList>
            <consortium name="Lawrence Berkeley National Laboratory"/>
            <person name="Nybo J.L."/>
            <person name="Vesth T.C."/>
            <person name="Theobald S."/>
            <person name="Frisvad J.C."/>
            <person name="Larsen T.O."/>
            <person name="Kjaerboelling I."/>
            <person name="Rothschild-Mancinelli K."/>
            <person name="Lyhne E.K."/>
            <person name="Kogle M.E."/>
            <person name="Barry K."/>
            <person name="Clum A."/>
            <person name="Na H."/>
            <person name="Ledsgaard L."/>
            <person name="Lin J."/>
            <person name="Lipzen A."/>
            <person name="Kuo A."/>
            <person name="Riley R."/>
            <person name="Mondo S."/>
            <person name="Labutti K."/>
            <person name="Haridas S."/>
            <person name="Pangalinan J."/>
            <person name="Salamov A.A."/>
            <person name="Simmons B.A."/>
            <person name="Magnuson J.K."/>
            <person name="Chen J."/>
            <person name="Drula E."/>
            <person name="Henrissat B."/>
            <person name="Wiebenga A."/>
            <person name="Lubbers R.J."/>
            <person name="Gomes A.C."/>
            <person name="Makela M.R."/>
            <person name="Stajich J."/>
            <person name="Grigoriev I.V."/>
            <person name="Mortensen U.H."/>
            <person name="De Vries R.P."/>
            <person name="Baker S.E."/>
            <person name="Andersen M.R."/>
        </authorList>
    </citation>
    <scope>NUCLEOTIDE SEQUENCE [LARGE SCALE GENOMIC DNA]</scope>
    <source>
        <strain evidence="2 3">CBS 209.92</strain>
    </source>
</reference>
<dbReference type="Proteomes" id="UP001610563">
    <property type="component" value="Unassembled WGS sequence"/>
</dbReference>
<dbReference type="EMBL" id="JBFTWV010000367">
    <property type="protein sequence ID" value="KAL2782624.1"/>
    <property type="molecule type" value="Genomic_DNA"/>
</dbReference>